<reference evidence="1 3" key="1">
    <citation type="journal article" date="2008" name="Genome Biol.">
        <title>The genome sequence of the model ascomycete fungus Podospora anserina.</title>
        <authorList>
            <person name="Espagne E."/>
            <person name="Lespinet O."/>
            <person name="Malagnac F."/>
            <person name="Da Silva C."/>
            <person name="Jaillon O."/>
            <person name="Porcel B.M."/>
            <person name="Couloux A."/>
            <person name="Aury J.-M."/>
            <person name="Segurens B."/>
            <person name="Poulain J."/>
            <person name="Anthouard V."/>
            <person name="Grossetete S."/>
            <person name="Khalili H."/>
            <person name="Coppin E."/>
            <person name="Dequard-Chablat M."/>
            <person name="Picard M."/>
            <person name="Contamine V."/>
            <person name="Arnaise S."/>
            <person name="Bourdais A."/>
            <person name="Berteaux-Lecellier V."/>
            <person name="Gautheret D."/>
            <person name="de Vries R.P."/>
            <person name="Battaglia E."/>
            <person name="Coutinho P.M."/>
            <person name="Danchin E.G.J."/>
            <person name="Henrissat B."/>
            <person name="El Khoury R."/>
            <person name="Sainsard-Chanet A."/>
            <person name="Boivin A."/>
            <person name="Pinan-Lucarre B."/>
            <person name="Sellem C.H."/>
            <person name="Debuchy R."/>
            <person name="Wincker P."/>
            <person name="Weissenbach J."/>
            <person name="Silar P."/>
        </authorList>
    </citation>
    <scope>NUCLEOTIDE SEQUENCE [LARGE SCALE GENOMIC DNA]</scope>
    <source>
        <strain evidence="3">S / ATCC MYA-4624 / DSM 980 / FGSC 10383</strain>
        <strain evidence="1">S mat+</strain>
    </source>
</reference>
<dbReference type="RefSeq" id="XP_001911847.1">
    <property type="nucleotide sequence ID" value="XM_001911812.1"/>
</dbReference>
<sequence length="109" mass="12476">MLWYPLRIVQGGLLLSGLMNWTSSGIPWRGSSRHDVDCVVPGRGSEFRCRLNTSMPLDSEEAPSQPSIWHEVYNLTRCPGPSCHLGPYCWRNYWKQALQVEDLPPKKPH</sequence>
<dbReference type="Proteomes" id="UP000001197">
    <property type="component" value="Chromosome 2"/>
</dbReference>
<gene>
    <name evidence="1" type="ORF">PODANS_2_10360</name>
</gene>
<reference evidence="2" key="4">
    <citation type="submission" date="2014-09" db="EMBL/GenBank/DDBJ databases">
        <title>Maintaining two mating types: Structure of the mating type locus and its role in heterokaryosis in Podospora anserina.</title>
        <authorList>
            <person name="Grognet P."/>
            <person name="Bidard F."/>
            <person name="Kuchly C."/>
            <person name="Chan Ho Tong L."/>
            <person name="Coppin E."/>
            <person name="Ait Benkhali J."/>
            <person name="Couloux A."/>
            <person name="Wincker P."/>
            <person name="Debuchy R."/>
            <person name="Silar P."/>
        </authorList>
    </citation>
    <scope>NUCLEOTIDE SEQUENCE</scope>
</reference>
<keyword evidence="3" id="KW-1185">Reference proteome</keyword>
<dbReference type="InParanoid" id="B2B797"/>
<dbReference type="HOGENOM" id="CLU_2185092_0_0_1"/>
<proteinExistence type="predicted"/>
<dbReference type="eggNOG" id="ENOG502RP4N">
    <property type="taxonomic scope" value="Eukaryota"/>
</dbReference>
<organism evidence="1">
    <name type="scientific">Podospora anserina (strain S / ATCC MYA-4624 / DSM 980 / FGSC 10383)</name>
    <name type="common">Pleurage anserina</name>
    <dbReference type="NCBI Taxonomy" id="515849"/>
    <lineage>
        <taxon>Eukaryota</taxon>
        <taxon>Fungi</taxon>
        <taxon>Dikarya</taxon>
        <taxon>Ascomycota</taxon>
        <taxon>Pezizomycotina</taxon>
        <taxon>Sordariomycetes</taxon>
        <taxon>Sordariomycetidae</taxon>
        <taxon>Sordariales</taxon>
        <taxon>Podosporaceae</taxon>
        <taxon>Podospora</taxon>
        <taxon>Podospora anserina</taxon>
    </lineage>
</organism>
<protein>
    <submittedName>
        <fullName evidence="1">Podospora anserina S mat+ genomic DNA chromosome 2, supercontig 2</fullName>
    </submittedName>
</protein>
<dbReference type="GeneID" id="6196206"/>
<dbReference type="VEuPathDB" id="FungiDB:PODANS_2_10360"/>
<evidence type="ECO:0000313" key="3">
    <source>
        <dbReference type="Proteomes" id="UP000001197"/>
    </source>
</evidence>
<accession>B2B797</accession>
<dbReference type="AlphaFoldDB" id="B2B797"/>
<reference evidence="1" key="2">
    <citation type="submission" date="2008-07" db="EMBL/GenBank/DDBJ databases">
        <authorList>
            <person name="Genoscope - CEA"/>
        </authorList>
    </citation>
    <scope>NUCLEOTIDE SEQUENCE</scope>
    <source>
        <strain evidence="1">S mat+</strain>
    </source>
</reference>
<name>B2B797_PODAN</name>
<reference evidence="3" key="3">
    <citation type="journal article" date="2014" name="Genetics">
        <title>Maintaining two mating types: Structure of the mating type locus and its role in heterokaryosis in Podospora anserina.</title>
        <authorList>
            <person name="Grognet P."/>
            <person name="Bidard F."/>
            <person name="Kuchly C."/>
            <person name="Tong L.C.H."/>
            <person name="Coppin E."/>
            <person name="Benkhali J.A."/>
            <person name="Couloux A."/>
            <person name="Wincker P."/>
            <person name="Debuchy R."/>
            <person name="Silar P."/>
        </authorList>
    </citation>
    <scope>GENOME REANNOTATION</scope>
    <source>
        <strain evidence="3">S / ATCC MYA-4624 / DSM 980 / FGSC 10383</strain>
    </source>
</reference>
<evidence type="ECO:0000313" key="2">
    <source>
        <dbReference type="EMBL" id="CDP26077.1"/>
    </source>
</evidence>
<dbReference type="EMBL" id="FO904937">
    <property type="protein sequence ID" value="CDP26077.1"/>
    <property type="molecule type" value="Genomic_DNA"/>
</dbReference>
<dbReference type="EMBL" id="CU640366">
    <property type="protein sequence ID" value="CAP73675.1"/>
    <property type="molecule type" value="Genomic_DNA"/>
</dbReference>
<evidence type="ECO:0000313" key="1">
    <source>
        <dbReference type="EMBL" id="CAP73675.1"/>
    </source>
</evidence>
<dbReference type="KEGG" id="pan:PODANSg8892"/>
<dbReference type="OrthoDB" id="4777547at2759"/>